<proteinExistence type="predicted"/>
<evidence type="ECO:0000313" key="2">
    <source>
        <dbReference type="Proteomes" id="UP001057402"/>
    </source>
</evidence>
<gene>
    <name evidence="1" type="ORF">MLD38_035904</name>
</gene>
<dbReference type="EMBL" id="CM042890">
    <property type="protein sequence ID" value="KAI4310963.1"/>
    <property type="molecule type" value="Genomic_DNA"/>
</dbReference>
<dbReference type="Proteomes" id="UP001057402">
    <property type="component" value="Chromosome 11"/>
</dbReference>
<sequence>MVKKGRVLAPHADYCLPCITRATVMELVVSENIVLEERRISLSEFHAADEVVKVDGRMVGDGKVGPLTRQLQAAYKNLTDTSGVPIPQPSTTHTFYEEATTCTPSTMLYHHLMDTTLT</sequence>
<reference evidence="2" key="1">
    <citation type="journal article" date="2023" name="Front. Plant Sci.">
        <title>Chromosomal-level genome assembly of Melastoma candidum provides insights into trichome evolution.</title>
        <authorList>
            <person name="Zhong Y."/>
            <person name="Wu W."/>
            <person name="Sun C."/>
            <person name="Zou P."/>
            <person name="Liu Y."/>
            <person name="Dai S."/>
            <person name="Zhou R."/>
        </authorList>
    </citation>
    <scope>NUCLEOTIDE SEQUENCE [LARGE SCALE GENOMIC DNA]</scope>
</reference>
<comment type="caution">
    <text evidence="1">The sequence shown here is derived from an EMBL/GenBank/DDBJ whole genome shotgun (WGS) entry which is preliminary data.</text>
</comment>
<name>A0ACB9LIA4_9MYRT</name>
<keyword evidence="2" id="KW-1185">Reference proteome</keyword>
<evidence type="ECO:0000313" key="1">
    <source>
        <dbReference type="EMBL" id="KAI4310963.1"/>
    </source>
</evidence>
<organism evidence="1 2">
    <name type="scientific">Melastoma candidum</name>
    <dbReference type="NCBI Taxonomy" id="119954"/>
    <lineage>
        <taxon>Eukaryota</taxon>
        <taxon>Viridiplantae</taxon>
        <taxon>Streptophyta</taxon>
        <taxon>Embryophyta</taxon>
        <taxon>Tracheophyta</taxon>
        <taxon>Spermatophyta</taxon>
        <taxon>Magnoliopsida</taxon>
        <taxon>eudicotyledons</taxon>
        <taxon>Gunneridae</taxon>
        <taxon>Pentapetalae</taxon>
        <taxon>rosids</taxon>
        <taxon>malvids</taxon>
        <taxon>Myrtales</taxon>
        <taxon>Melastomataceae</taxon>
        <taxon>Melastomatoideae</taxon>
        <taxon>Melastomateae</taxon>
        <taxon>Melastoma</taxon>
    </lineage>
</organism>
<accession>A0ACB9LIA4</accession>
<protein>
    <submittedName>
        <fullName evidence="1">Uncharacterized protein</fullName>
    </submittedName>
</protein>